<accession>A0ABU4C5I1</accession>
<comment type="similarity">
    <text evidence="1">Belongs to the cytochrome P450 family.</text>
</comment>
<keyword evidence="2" id="KW-0349">Heme</keyword>
<evidence type="ECO:0000256" key="2">
    <source>
        <dbReference type="ARBA" id="ARBA00022617"/>
    </source>
</evidence>
<dbReference type="PRINTS" id="PR00359">
    <property type="entry name" value="BP450"/>
</dbReference>
<dbReference type="InterPro" id="IPR036396">
    <property type="entry name" value="Cyt_P450_sf"/>
</dbReference>
<dbReference type="Proteomes" id="UP001185927">
    <property type="component" value="Unassembled WGS sequence"/>
</dbReference>
<dbReference type="SUPFAM" id="SSF48264">
    <property type="entry name" value="Cytochrome P450"/>
    <property type="match status" value="1"/>
</dbReference>
<dbReference type="PANTHER" id="PTHR46696:SF1">
    <property type="entry name" value="CYTOCHROME P450 YJIB-RELATED"/>
    <property type="match status" value="1"/>
</dbReference>
<dbReference type="InterPro" id="IPR001128">
    <property type="entry name" value="Cyt_P450"/>
</dbReference>
<evidence type="ECO:0000256" key="4">
    <source>
        <dbReference type="ARBA" id="ARBA00023002"/>
    </source>
</evidence>
<keyword evidence="6" id="KW-0503">Monooxygenase</keyword>
<keyword evidence="3" id="KW-0479">Metal-binding</keyword>
<organism evidence="7 8">
    <name type="scientific">Rhodococcus globerulus</name>
    <dbReference type="NCBI Taxonomy" id="33008"/>
    <lineage>
        <taxon>Bacteria</taxon>
        <taxon>Bacillati</taxon>
        <taxon>Actinomycetota</taxon>
        <taxon>Actinomycetes</taxon>
        <taxon>Mycobacteriales</taxon>
        <taxon>Nocardiaceae</taxon>
        <taxon>Rhodococcus</taxon>
    </lineage>
</organism>
<keyword evidence="5" id="KW-0408">Iron</keyword>
<evidence type="ECO:0000313" key="8">
    <source>
        <dbReference type="Proteomes" id="UP001185927"/>
    </source>
</evidence>
<name>A0ABU4C5I1_RHOGO</name>
<dbReference type="Gene3D" id="1.10.630.10">
    <property type="entry name" value="Cytochrome P450"/>
    <property type="match status" value="1"/>
</dbReference>
<evidence type="ECO:0000256" key="3">
    <source>
        <dbReference type="ARBA" id="ARBA00022723"/>
    </source>
</evidence>
<proteinExistence type="inferred from homology"/>
<dbReference type="InterPro" id="IPR002397">
    <property type="entry name" value="Cyt_P450_B"/>
</dbReference>
<dbReference type="Pfam" id="PF00067">
    <property type="entry name" value="p450"/>
    <property type="match status" value="1"/>
</dbReference>
<evidence type="ECO:0000256" key="5">
    <source>
        <dbReference type="ARBA" id="ARBA00023004"/>
    </source>
</evidence>
<evidence type="ECO:0000313" key="7">
    <source>
        <dbReference type="EMBL" id="MDV6271448.1"/>
    </source>
</evidence>
<gene>
    <name evidence="7" type="ORF">R3Q16_33095</name>
</gene>
<keyword evidence="8" id="KW-1185">Reference proteome</keyword>
<reference evidence="7 8" key="1">
    <citation type="submission" date="2023-10" db="EMBL/GenBank/DDBJ databases">
        <title>Development of a sustainable strategy for remediation of hydrocarbon-contaminated territories based on the waste exchange concept.</title>
        <authorList>
            <person name="Krivoruchko A."/>
        </authorList>
    </citation>
    <scope>NUCLEOTIDE SEQUENCE [LARGE SCALE GENOMIC DNA]</scope>
    <source>
        <strain evidence="7 8">IEGM 1203</strain>
    </source>
</reference>
<dbReference type="PANTHER" id="PTHR46696">
    <property type="entry name" value="P450, PUTATIVE (EUROFUNG)-RELATED"/>
    <property type="match status" value="1"/>
</dbReference>
<dbReference type="RefSeq" id="WP_317545900.1">
    <property type="nucleotide sequence ID" value="NZ_JAWLKB010000047.1"/>
</dbReference>
<evidence type="ECO:0000256" key="1">
    <source>
        <dbReference type="ARBA" id="ARBA00010617"/>
    </source>
</evidence>
<protein>
    <submittedName>
        <fullName evidence="7">Cytochrome P450</fullName>
    </submittedName>
</protein>
<dbReference type="EMBL" id="JAWLKB010000047">
    <property type="protein sequence ID" value="MDV6271448.1"/>
    <property type="molecule type" value="Genomic_DNA"/>
</dbReference>
<keyword evidence="4" id="KW-0560">Oxidoreductase</keyword>
<comment type="caution">
    <text evidence="7">The sequence shown here is derived from an EMBL/GenBank/DDBJ whole genome shotgun (WGS) entry which is preliminary data.</text>
</comment>
<sequence length="405" mass="45542">MTANKPVDFIDVDGKCPFGYYQEARARETVEFEDRTGIWIAASYGAASKVLTDEETFPRFLPEEIVTDPKYVRTVATPSFLQGEERLKHHKWWLQLFSPKELRRYRAEIVTAVVSATLDEFADQGKVNLIHQFTEPVADRVIAAVLGLPWQDDEWMAELRRNFDLAERYKASIYLKPEESEQFAEDALAGTYRIDDLLRPFMDKRRENPDDTVMSRILHDEALAGWTEDELYGLARTFFTGGSGTTSVQIGNAVHLMLTTDGLLETLVNGDSELIAKFVEEALRLVPTNHYRSRKIADDVEFEGARLEKGQVIGALIASGNRDEIRYENAAEVDLTRPNPRQHLTFSVGVGACVGSGLARVILQESVGALTSRLKGMRLDISAGEPELTGSMFRPYTPLNLVFDV</sequence>
<evidence type="ECO:0000256" key="6">
    <source>
        <dbReference type="ARBA" id="ARBA00023033"/>
    </source>
</evidence>